<feature type="compositionally biased region" description="Low complexity" evidence="1">
    <location>
        <begin position="441"/>
        <end position="453"/>
    </location>
</feature>
<sequence length="465" mass="51275">MASKLKPDDVSDISQFSFGSRGMIEGLIGGCLKSRESVGIDVGASPVLPAGNRDLRLEQDSTESPRQMSRDMPHYSTPFDENATLHQLTDMISLLGSQIGESITASLVSNGVIGGVVQGNTPMRHAGDTQSSLHNTQNTQPSGSASTLSENTQVNVVVRSDKEPVIFRGDNTDKYSVKEWVELMKAYIKKQNFDVSSQVEAVMGRLMGKARDVVRVGLRSDPSLQSSCTPEVMYGMLTQYFSNTSSSMPLQDFYSTLPNQRENPVDYWLRLNKAADVAEEGLKRQGRHTENMGGEIAKMFVNHCPDLEFASVFKHKQIREWSTKKVQERIDEYQREQVSSVKVHVLKTHAAALICHESRMESRNTSDMETSCPNVFSPPAISSVGVLSLSPSSVLSQNQQHSLSPISQSQQSYVPPLPQHRQQQTLSSLPQYQRASPSFAPQGQLPLNQQPGNDAMLGEMKRAAV</sequence>
<feature type="compositionally biased region" description="Polar residues" evidence="1">
    <location>
        <begin position="398"/>
        <end position="413"/>
    </location>
</feature>
<reference evidence="3" key="1">
    <citation type="submission" date="2025-08" db="UniProtKB">
        <authorList>
            <consortium name="RefSeq"/>
        </authorList>
    </citation>
    <scope>IDENTIFICATION</scope>
</reference>
<evidence type="ECO:0000313" key="3">
    <source>
        <dbReference type="RefSeq" id="XP_042566310.1"/>
    </source>
</evidence>
<dbReference type="OrthoDB" id="8885329at2759"/>
<evidence type="ECO:0000313" key="2">
    <source>
        <dbReference type="Proteomes" id="UP000515152"/>
    </source>
</evidence>
<dbReference type="GeneID" id="122133707"/>
<feature type="region of interest" description="Disordered" evidence="1">
    <location>
        <begin position="398"/>
        <end position="454"/>
    </location>
</feature>
<organism evidence="2 3">
    <name type="scientific">Clupea harengus</name>
    <name type="common">Atlantic herring</name>
    <dbReference type="NCBI Taxonomy" id="7950"/>
    <lineage>
        <taxon>Eukaryota</taxon>
        <taxon>Metazoa</taxon>
        <taxon>Chordata</taxon>
        <taxon>Craniata</taxon>
        <taxon>Vertebrata</taxon>
        <taxon>Euteleostomi</taxon>
        <taxon>Actinopterygii</taxon>
        <taxon>Neopterygii</taxon>
        <taxon>Teleostei</taxon>
        <taxon>Clupei</taxon>
        <taxon>Clupeiformes</taxon>
        <taxon>Clupeoidei</taxon>
        <taxon>Clupeidae</taxon>
        <taxon>Clupea</taxon>
    </lineage>
</organism>
<feature type="compositionally biased region" description="Polar residues" evidence="1">
    <location>
        <begin position="128"/>
        <end position="152"/>
    </location>
</feature>
<name>A0A8M1KUH3_CLUHA</name>
<feature type="region of interest" description="Disordered" evidence="1">
    <location>
        <begin position="44"/>
        <end position="73"/>
    </location>
</feature>
<dbReference type="Proteomes" id="UP000515152">
    <property type="component" value="Chromosome 18"/>
</dbReference>
<proteinExistence type="predicted"/>
<feature type="compositionally biased region" description="Polar residues" evidence="1">
    <location>
        <begin position="420"/>
        <end position="436"/>
    </location>
</feature>
<gene>
    <name evidence="3" type="primary">LOC122133707</name>
</gene>
<evidence type="ECO:0000256" key="1">
    <source>
        <dbReference type="SAM" id="MobiDB-lite"/>
    </source>
</evidence>
<protein>
    <submittedName>
        <fullName evidence="3">Uncharacterized protein LOC122133707</fullName>
    </submittedName>
</protein>
<dbReference type="KEGG" id="char:122133707"/>
<feature type="region of interest" description="Disordered" evidence="1">
    <location>
        <begin position="120"/>
        <end position="152"/>
    </location>
</feature>
<accession>A0A8M1KUH3</accession>
<dbReference type="RefSeq" id="XP_042566310.1">
    <property type="nucleotide sequence ID" value="XM_042710376.1"/>
</dbReference>
<dbReference type="AlphaFoldDB" id="A0A8M1KUH3"/>
<keyword evidence="2" id="KW-1185">Reference proteome</keyword>